<feature type="non-terminal residue" evidence="1">
    <location>
        <position position="138"/>
    </location>
</feature>
<name>A0A382XNF0_9ZZZZ</name>
<protein>
    <submittedName>
        <fullName evidence="1">Uncharacterized protein</fullName>
    </submittedName>
</protein>
<dbReference type="AlphaFoldDB" id="A0A382XNF0"/>
<dbReference type="Gene3D" id="2.60.120.620">
    <property type="entry name" value="q2cbj1_9rhob like domain"/>
    <property type="match status" value="1"/>
</dbReference>
<reference evidence="1" key="1">
    <citation type="submission" date="2018-05" db="EMBL/GenBank/DDBJ databases">
        <authorList>
            <person name="Lanie J.A."/>
            <person name="Ng W.-L."/>
            <person name="Kazmierczak K.M."/>
            <person name="Andrzejewski T.M."/>
            <person name="Davidsen T.M."/>
            <person name="Wayne K.J."/>
            <person name="Tettelin H."/>
            <person name="Glass J.I."/>
            <person name="Rusch D."/>
            <person name="Podicherti R."/>
            <person name="Tsui H.-C.T."/>
            <person name="Winkler M.E."/>
        </authorList>
    </citation>
    <scope>NUCLEOTIDE SEQUENCE</scope>
</reference>
<gene>
    <name evidence="1" type="ORF">METZ01_LOCUS425551</name>
</gene>
<proteinExistence type="predicted"/>
<organism evidence="1">
    <name type="scientific">marine metagenome</name>
    <dbReference type="NCBI Taxonomy" id="408172"/>
    <lineage>
        <taxon>unclassified sequences</taxon>
        <taxon>metagenomes</taxon>
        <taxon>ecological metagenomes</taxon>
    </lineage>
</organism>
<sequence length="138" mass="16333">MNSFEEQARHTALRGPGIKTNRDFPFSVGTVSKEHLEGLLEEARILRHFGRPEDEKIKKSKQDPNRAWYWKWNSTKWIPELMDYCLQYCGDVGKPITRVKFDQQWLTVQSKHEYQPMHHHAQDPNVHLHVIIFLKSPA</sequence>
<dbReference type="EMBL" id="UINC01169255">
    <property type="protein sequence ID" value="SVD72697.1"/>
    <property type="molecule type" value="Genomic_DNA"/>
</dbReference>
<accession>A0A382XNF0</accession>
<evidence type="ECO:0000313" key="1">
    <source>
        <dbReference type="EMBL" id="SVD72697.1"/>
    </source>
</evidence>